<gene>
    <name evidence="11" type="ORF">RHOFW104T7_11935</name>
</gene>
<organism evidence="11 12">
    <name type="scientific">Rhodanobacter thiooxydans</name>
    <dbReference type="NCBI Taxonomy" id="416169"/>
    <lineage>
        <taxon>Bacteria</taxon>
        <taxon>Pseudomonadati</taxon>
        <taxon>Pseudomonadota</taxon>
        <taxon>Gammaproteobacteria</taxon>
        <taxon>Lysobacterales</taxon>
        <taxon>Rhodanobacteraceae</taxon>
        <taxon>Rhodanobacter</taxon>
    </lineage>
</organism>
<accession>A0A154QHT2</accession>
<dbReference type="eggNOG" id="COG0688">
    <property type="taxonomic scope" value="Bacteria"/>
</dbReference>
<keyword evidence="8" id="KW-0456">Lyase</keyword>
<sequence>MTMLVLQIVTLCLVSAAIVLWALYFPYPSPLIRRWLPPRRRWPEKQIRTWLKQGKFQRAFLRHFYRDPERIAPPGNSMLAPADGLVTGAQTHGGVRYLVIALSFWDMHVQRSPVSGRVLKVESHGDGFMDGEGREFAFLREKSCPVQKRLVIATGAGQVAVRLITSLAARRIETWVSEGEEIERGQRLGRILLGSTVVLELPSTVNLLVRTGDRVWAGETAVAEGVASHE</sequence>
<evidence type="ECO:0000313" key="11">
    <source>
        <dbReference type="EMBL" id="KZC23737.1"/>
    </source>
</evidence>
<evidence type="ECO:0000256" key="7">
    <source>
        <dbReference type="ARBA" id="ARBA00023209"/>
    </source>
</evidence>
<evidence type="ECO:0000256" key="4">
    <source>
        <dbReference type="ARBA" id="ARBA00023098"/>
    </source>
</evidence>
<keyword evidence="2" id="KW-0444">Lipid biosynthesis</keyword>
<evidence type="ECO:0000256" key="3">
    <source>
        <dbReference type="ARBA" id="ARBA00022793"/>
    </source>
</evidence>
<keyword evidence="7" id="KW-0594">Phospholipid biosynthesis</keyword>
<keyword evidence="5" id="KW-0472">Membrane</keyword>
<dbReference type="InterPro" id="IPR033175">
    <property type="entry name" value="PSD-A"/>
</dbReference>
<evidence type="ECO:0000256" key="2">
    <source>
        <dbReference type="ARBA" id="ARBA00022516"/>
    </source>
</evidence>
<evidence type="ECO:0000256" key="9">
    <source>
        <dbReference type="ARBA" id="ARBA00023264"/>
    </source>
</evidence>
<proteinExistence type="predicted"/>
<name>A0A154QHT2_9GAMM</name>
<evidence type="ECO:0000313" key="12">
    <source>
        <dbReference type="Proteomes" id="UP000076131"/>
    </source>
</evidence>
<dbReference type="Pfam" id="PF02666">
    <property type="entry name" value="PS_Dcarbxylase"/>
    <property type="match status" value="1"/>
</dbReference>
<dbReference type="Proteomes" id="UP000076131">
    <property type="component" value="Unassembled WGS sequence"/>
</dbReference>
<reference evidence="11 12" key="1">
    <citation type="journal article" date="2016" name="MBio">
        <title>Lateral Gene Transfer in a Heavy Metal-Contaminated-Groundwater Microbial Community.</title>
        <authorList>
            <person name="Hemme C.L."/>
            <person name="Green S.J."/>
            <person name="Rishishwar L."/>
            <person name="Prakash O."/>
            <person name="Pettenato A."/>
            <person name="Chakraborty R."/>
            <person name="Deutschbauer A.M."/>
            <person name="Van Nostrand J.D."/>
            <person name="Wu L."/>
            <person name="He Z."/>
            <person name="Jordan I.K."/>
            <person name="Hazen T.C."/>
            <person name="Arkin A.P."/>
            <person name="Kostka J.E."/>
            <person name="Zhou J."/>
        </authorList>
    </citation>
    <scope>NUCLEOTIDE SEQUENCE [LARGE SCALE GENOMIC DNA]</scope>
    <source>
        <strain evidence="11 12">FW104-T7</strain>
    </source>
</reference>
<keyword evidence="3" id="KW-0210">Decarboxylase</keyword>
<evidence type="ECO:0000256" key="8">
    <source>
        <dbReference type="ARBA" id="ARBA00023239"/>
    </source>
</evidence>
<evidence type="ECO:0000256" key="5">
    <source>
        <dbReference type="ARBA" id="ARBA00023136"/>
    </source>
</evidence>
<dbReference type="PANTHER" id="PTHR35809:SF1">
    <property type="entry name" value="ARCHAETIDYLSERINE DECARBOXYLASE PROENZYME-RELATED"/>
    <property type="match status" value="1"/>
</dbReference>
<comment type="caution">
    <text evidence="11">The sequence shown here is derived from an EMBL/GenBank/DDBJ whole genome shotgun (WGS) entry which is preliminary data.</text>
</comment>
<dbReference type="GO" id="GO:0008654">
    <property type="term" value="P:phospholipid biosynthetic process"/>
    <property type="evidence" value="ECO:0007669"/>
    <property type="project" value="UniProtKB-KW"/>
</dbReference>
<keyword evidence="9" id="KW-1208">Phospholipid metabolism</keyword>
<keyword evidence="1" id="KW-1003">Cell membrane</keyword>
<keyword evidence="12" id="KW-1185">Reference proteome</keyword>
<dbReference type="GO" id="GO:0004609">
    <property type="term" value="F:phosphatidylserine decarboxylase activity"/>
    <property type="evidence" value="ECO:0007669"/>
    <property type="project" value="InterPro"/>
</dbReference>
<evidence type="ECO:0000256" key="1">
    <source>
        <dbReference type="ARBA" id="ARBA00022475"/>
    </source>
</evidence>
<dbReference type="InterPro" id="IPR003817">
    <property type="entry name" value="PS_Dcarbxylase"/>
</dbReference>
<keyword evidence="4" id="KW-0443">Lipid metabolism</keyword>
<keyword evidence="6" id="KW-0865">Zymogen</keyword>
<evidence type="ECO:0000256" key="6">
    <source>
        <dbReference type="ARBA" id="ARBA00023145"/>
    </source>
</evidence>
<dbReference type="AlphaFoldDB" id="A0A154QHT2"/>
<dbReference type="STRING" id="416169.RHOFW104T7_11935"/>
<dbReference type="EMBL" id="LVJS01000040">
    <property type="protein sequence ID" value="KZC23737.1"/>
    <property type="molecule type" value="Genomic_DNA"/>
</dbReference>
<keyword evidence="10" id="KW-0670">Pyruvate</keyword>
<protein>
    <submittedName>
        <fullName evidence="11">Phosphatidylserine decarboxylase</fullName>
    </submittedName>
</protein>
<dbReference type="PANTHER" id="PTHR35809">
    <property type="entry name" value="ARCHAETIDYLSERINE DECARBOXYLASE PROENZYME-RELATED"/>
    <property type="match status" value="1"/>
</dbReference>
<evidence type="ECO:0000256" key="10">
    <source>
        <dbReference type="ARBA" id="ARBA00023317"/>
    </source>
</evidence>